<dbReference type="Proteomes" id="UP000487268">
    <property type="component" value="Unassembled WGS sequence"/>
</dbReference>
<dbReference type="EMBL" id="WEGH01000001">
    <property type="protein sequence ID" value="MQY03228.1"/>
    <property type="molecule type" value="Genomic_DNA"/>
</dbReference>
<dbReference type="AlphaFoldDB" id="A0A7K0BPW5"/>
<keyword evidence="3" id="KW-1185">Reference proteome</keyword>
<reference evidence="2 3" key="1">
    <citation type="submission" date="2019-10" db="EMBL/GenBank/DDBJ databases">
        <title>Actinomadura rubteroloni sp. nov. and Actinomadura macrotermitis sp. nov., isolated from the gut of fungus growing-termite Macrotermes natalensis.</title>
        <authorList>
            <person name="Benndorf R."/>
            <person name="Martin K."/>
            <person name="Kuefner M."/>
            <person name="De Beer W."/>
            <person name="Kaster A.-K."/>
            <person name="Vollmers J."/>
            <person name="Poulsen M."/>
            <person name="Beemelmanns C."/>
        </authorList>
    </citation>
    <scope>NUCLEOTIDE SEQUENCE [LARGE SCALE GENOMIC DNA]</scope>
    <source>
        <strain evidence="2 3">RB68</strain>
    </source>
</reference>
<protein>
    <recommendedName>
        <fullName evidence="1">Luciferase domain-containing protein</fullName>
    </recommendedName>
</protein>
<dbReference type="OrthoDB" id="4321985at2"/>
<organism evidence="2 3">
    <name type="scientific">Actinomadura macrotermitis</name>
    <dbReference type="NCBI Taxonomy" id="2585200"/>
    <lineage>
        <taxon>Bacteria</taxon>
        <taxon>Bacillati</taxon>
        <taxon>Actinomycetota</taxon>
        <taxon>Actinomycetes</taxon>
        <taxon>Streptosporangiales</taxon>
        <taxon>Thermomonosporaceae</taxon>
        <taxon>Actinomadura</taxon>
    </lineage>
</organism>
<dbReference type="RefSeq" id="WP_153531212.1">
    <property type="nucleotide sequence ID" value="NZ_WEGH01000001.1"/>
</dbReference>
<comment type="caution">
    <text evidence="2">The sequence shown here is derived from an EMBL/GenBank/DDBJ whole genome shotgun (WGS) entry which is preliminary data.</text>
</comment>
<accession>A0A7K0BPW5</accession>
<evidence type="ECO:0000259" key="1">
    <source>
        <dbReference type="Pfam" id="PF17648"/>
    </source>
</evidence>
<dbReference type="Pfam" id="PF17648">
    <property type="entry name" value="Luciferase"/>
    <property type="match status" value="1"/>
</dbReference>
<gene>
    <name evidence="2" type="ORF">ACRB68_12700</name>
</gene>
<evidence type="ECO:0000313" key="2">
    <source>
        <dbReference type="EMBL" id="MQY03228.1"/>
    </source>
</evidence>
<feature type="domain" description="Luciferase" evidence="1">
    <location>
        <begin position="44"/>
        <end position="105"/>
    </location>
</feature>
<sequence length="133" mass="14316">MSATPEVRTSPADRTIRHLKGWPALRLCRADCGTGRAFTLGSEQILHLHGPHEAELYLTAPIVQRINGALGECAMVTTRQGSGWVRFRLESETDVALLVSLVSVAIKANTAAASSPSRRIAPCSLGIPTSRRE</sequence>
<dbReference type="InterPro" id="IPR040841">
    <property type="entry name" value="Luciferase_dom"/>
</dbReference>
<proteinExistence type="predicted"/>
<name>A0A7K0BPW5_9ACTN</name>
<evidence type="ECO:0000313" key="3">
    <source>
        <dbReference type="Proteomes" id="UP000487268"/>
    </source>
</evidence>